<comment type="similarity">
    <text evidence="1">Belongs to the outer membrane factor (OMF) (TC 1.B.17) family.</text>
</comment>
<dbReference type="RefSeq" id="WP_074632780.1">
    <property type="nucleotide sequence ID" value="NZ_FNKY01000001.1"/>
</dbReference>
<dbReference type="InterPro" id="IPR010131">
    <property type="entry name" value="MdtP/NodT-like"/>
</dbReference>
<gene>
    <name evidence="2" type="ORF">SAMN05216402_2401</name>
</gene>
<reference evidence="2 3" key="1">
    <citation type="submission" date="2016-10" db="EMBL/GenBank/DDBJ databases">
        <authorList>
            <person name="Varghese N."/>
            <person name="Submissions S."/>
        </authorList>
    </citation>
    <scope>NUCLEOTIDE SEQUENCE [LARGE SCALE GENOMIC DNA]</scope>
    <source>
        <strain evidence="2 3">Nl1</strain>
    </source>
</reference>
<dbReference type="SUPFAM" id="SSF56954">
    <property type="entry name" value="Outer membrane efflux proteins (OEP)"/>
    <property type="match status" value="1"/>
</dbReference>
<dbReference type="Gene3D" id="1.20.1600.10">
    <property type="entry name" value="Outer membrane efflux proteins (OEP)"/>
    <property type="match status" value="1"/>
</dbReference>
<dbReference type="EMBL" id="FNKY01000001">
    <property type="protein sequence ID" value="SDQ81501.1"/>
    <property type="molecule type" value="Genomic_DNA"/>
</dbReference>
<dbReference type="Proteomes" id="UP000183471">
    <property type="component" value="Unassembled WGS sequence"/>
</dbReference>
<evidence type="ECO:0000313" key="2">
    <source>
        <dbReference type="EMBL" id="SDQ81501.1"/>
    </source>
</evidence>
<evidence type="ECO:0000256" key="1">
    <source>
        <dbReference type="ARBA" id="ARBA00007613"/>
    </source>
</evidence>
<protein>
    <submittedName>
        <fullName evidence="2">Outer membrane protein, cobalt-zinc-cadmium efflux system</fullName>
    </submittedName>
</protein>
<name>A0ABY0TGY1_9PROT</name>
<comment type="caution">
    <text evidence="2">The sequence shown here is derived from an EMBL/GenBank/DDBJ whole genome shotgun (WGS) entry which is preliminary data.</text>
</comment>
<sequence>MPSLLKAASSLRILACILLVSWAVTLRAEAVPTDQLVITEQQAIALFYQRNLGLIAARLNIDSAEAEQIIAAAIPNPVFRLTTSELAPRAFARESRNLAVPAILPQIEQLIVTAGKRRLRIESSELATEAVNFDVQDVARVLTNAVRRSYYSLLLAQKTLKAASDNFERYREILRVNEVRLKVGDVATVDFIRIEVESLKVQGDQDQALAALNQARADLLLLLGWPENSIEITAVETWPEASPEIALAGQDQLVERALERRPDMRAARVRIAQAKKMLTLAQRQIIPDVTITAFYDQDQGNQFPRTGGVGISLPIPVFYQQKGEISKARVSVTNSELALAQAEQDIRAEVMKASASWKSADAIARRFETSVVKRIETLRKAQEIAYQKGAVGVLDLIDAQRSYRAIMLDYYTALANRSKAWADLLMAYGEETKGSSRGLAGSNG</sequence>
<dbReference type="Pfam" id="PF02321">
    <property type="entry name" value="OEP"/>
    <property type="match status" value="2"/>
</dbReference>
<dbReference type="InterPro" id="IPR003423">
    <property type="entry name" value="OMP_efflux"/>
</dbReference>
<evidence type="ECO:0000313" key="3">
    <source>
        <dbReference type="Proteomes" id="UP000183471"/>
    </source>
</evidence>
<proteinExistence type="inferred from homology"/>
<accession>A0ABY0TGY1</accession>
<dbReference type="PANTHER" id="PTHR30203">
    <property type="entry name" value="OUTER MEMBRANE CATION EFFLUX PROTEIN"/>
    <property type="match status" value="1"/>
</dbReference>
<organism evidence="2 3">
    <name type="scientific">Nitrosospira multiformis</name>
    <dbReference type="NCBI Taxonomy" id="1231"/>
    <lineage>
        <taxon>Bacteria</taxon>
        <taxon>Pseudomonadati</taxon>
        <taxon>Pseudomonadota</taxon>
        <taxon>Betaproteobacteria</taxon>
        <taxon>Nitrosomonadales</taxon>
        <taxon>Nitrosomonadaceae</taxon>
        <taxon>Nitrosospira</taxon>
    </lineage>
</organism>
<keyword evidence="3" id="KW-1185">Reference proteome</keyword>